<dbReference type="AlphaFoldDB" id="A0ABD6CGR3"/>
<evidence type="ECO:0000313" key="2">
    <source>
        <dbReference type="EMBL" id="MFD1589023.1"/>
    </source>
</evidence>
<comment type="caution">
    <text evidence="2">The sequence shown here is derived from an EMBL/GenBank/DDBJ whole genome shotgun (WGS) entry which is preliminary data.</text>
</comment>
<proteinExistence type="predicted"/>
<feature type="transmembrane region" description="Helical" evidence="1">
    <location>
        <begin position="102"/>
        <end position="124"/>
    </location>
</feature>
<gene>
    <name evidence="2" type="ORF">ACFR9U_18745</name>
</gene>
<keyword evidence="1" id="KW-0472">Membrane</keyword>
<evidence type="ECO:0000256" key="1">
    <source>
        <dbReference type="SAM" id="Phobius"/>
    </source>
</evidence>
<sequence length="313" mass="33343">MQRQAQGATIAVSGLLLAGVQLVHATSRTQTTVGFLIDGVPFVLMALAITYAGYWVLRGTDDEHTTIVGAWALGGAVGFAAISALLLTSMNVALDTFPVFESAPAIAIDSITVGILAGVLVGVYDARSRTRLAELERQRDRIEGFANRAADMNNYGRALNECATVEEVSALCIEAVATLVDITDTAFVERRGEMATIVDATIVGVPDETIAEMAMRGRDAELATVVTHTEDVPATLDGVESLLTIRVAETEHSQITIVALNRGSQEITDETKALLEMLVSHAGTALENIYSPSHRVGDGNEQIDIEFEAGREK</sequence>
<keyword evidence="1" id="KW-1133">Transmembrane helix</keyword>
<dbReference type="EMBL" id="JBHUDJ010000014">
    <property type="protein sequence ID" value="MFD1589023.1"/>
    <property type="molecule type" value="Genomic_DNA"/>
</dbReference>
<keyword evidence="1" id="KW-0812">Transmembrane</keyword>
<feature type="transmembrane region" description="Helical" evidence="1">
    <location>
        <begin position="35"/>
        <end position="57"/>
    </location>
</feature>
<keyword evidence="3" id="KW-1185">Reference proteome</keyword>
<organism evidence="2 3">
    <name type="scientific">Halorientalis brevis</name>
    <dbReference type="NCBI Taxonomy" id="1126241"/>
    <lineage>
        <taxon>Archaea</taxon>
        <taxon>Methanobacteriati</taxon>
        <taxon>Methanobacteriota</taxon>
        <taxon>Stenosarchaea group</taxon>
        <taxon>Halobacteria</taxon>
        <taxon>Halobacteriales</taxon>
        <taxon>Haloarculaceae</taxon>
        <taxon>Halorientalis</taxon>
    </lineage>
</organism>
<reference evidence="2 3" key="1">
    <citation type="journal article" date="2019" name="Int. J. Syst. Evol. Microbiol.">
        <title>The Global Catalogue of Microorganisms (GCM) 10K type strain sequencing project: providing services to taxonomists for standard genome sequencing and annotation.</title>
        <authorList>
            <consortium name="The Broad Institute Genomics Platform"/>
            <consortium name="The Broad Institute Genome Sequencing Center for Infectious Disease"/>
            <person name="Wu L."/>
            <person name="Ma J."/>
        </authorList>
    </citation>
    <scope>NUCLEOTIDE SEQUENCE [LARGE SCALE GENOMIC DNA]</scope>
    <source>
        <strain evidence="2 3">CGMCC 1.12125</strain>
    </source>
</reference>
<accession>A0ABD6CGR3</accession>
<name>A0ABD6CGR3_9EURY</name>
<dbReference type="RefSeq" id="WP_247378673.1">
    <property type="nucleotide sequence ID" value="NZ_JALLGV010000005.1"/>
</dbReference>
<feature type="transmembrane region" description="Helical" evidence="1">
    <location>
        <begin position="69"/>
        <end position="90"/>
    </location>
</feature>
<evidence type="ECO:0008006" key="4">
    <source>
        <dbReference type="Google" id="ProtNLM"/>
    </source>
</evidence>
<protein>
    <recommendedName>
        <fullName evidence="4">Archaeal histidine kinase 4TM domain-containing protein</fullName>
    </recommendedName>
</protein>
<dbReference type="Proteomes" id="UP001597119">
    <property type="component" value="Unassembled WGS sequence"/>
</dbReference>
<evidence type="ECO:0000313" key="3">
    <source>
        <dbReference type="Proteomes" id="UP001597119"/>
    </source>
</evidence>